<dbReference type="EMBL" id="BTSX01000002">
    <property type="protein sequence ID" value="GMS86205.1"/>
    <property type="molecule type" value="Genomic_DNA"/>
</dbReference>
<feature type="non-terminal residue" evidence="2">
    <location>
        <position position="1"/>
    </location>
</feature>
<keyword evidence="3" id="KW-1185">Reference proteome</keyword>
<proteinExistence type="predicted"/>
<keyword evidence="1" id="KW-0175">Coiled coil</keyword>
<feature type="coiled-coil region" evidence="1">
    <location>
        <begin position="12"/>
        <end position="78"/>
    </location>
</feature>
<organism evidence="2 3">
    <name type="scientific">Pristionchus entomophagus</name>
    <dbReference type="NCBI Taxonomy" id="358040"/>
    <lineage>
        <taxon>Eukaryota</taxon>
        <taxon>Metazoa</taxon>
        <taxon>Ecdysozoa</taxon>
        <taxon>Nematoda</taxon>
        <taxon>Chromadorea</taxon>
        <taxon>Rhabditida</taxon>
        <taxon>Rhabditina</taxon>
        <taxon>Diplogasteromorpha</taxon>
        <taxon>Diplogasteroidea</taxon>
        <taxon>Neodiplogasteridae</taxon>
        <taxon>Pristionchus</taxon>
    </lineage>
</organism>
<evidence type="ECO:0000313" key="2">
    <source>
        <dbReference type="EMBL" id="GMS86205.1"/>
    </source>
</evidence>
<evidence type="ECO:0000256" key="1">
    <source>
        <dbReference type="SAM" id="Coils"/>
    </source>
</evidence>
<dbReference type="AlphaFoldDB" id="A0AAV5T1J1"/>
<sequence length="353" mass="40516">ELLKSQSSNSDLALEMERIKKLNEEMEISTVEIFEENIELKRRNDELSDAMKRSEKQAQQSQLEIRKLNELIKAMKEQCEGSSTHMETVKARKSEEGCSATTSKTVRLVTAELPTSSGKCSESSSEESTHKNTITYQCMCIMSEHYCGRLTLTEVHQELMKFIGSFNFGKPSLAMVINCFMAASAKQASSPSEFGHLLASFLNKQLEEKDSKGHAEILRGVADYCHEIVELKLWTETATIWEIVAEVIFRAVFPLDDSFEGTRPSLVQFTDAFIEASKDERRPYTLFVQLLKRVAERYYLLEPEDYRDLCPLMMENCQEIVNIMDRNKLDEALKNTKMEYAENLYVIMRKPTK</sequence>
<reference evidence="2" key="1">
    <citation type="submission" date="2023-10" db="EMBL/GenBank/DDBJ databases">
        <title>Genome assembly of Pristionchus species.</title>
        <authorList>
            <person name="Yoshida K."/>
            <person name="Sommer R.J."/>
        </authorList>
    </citation>
    <scope>NUCLEOTIDE SEQUENCE</scope>
    <source>
        <strain evidence="2">RS0144</strain>
    </source>
</reference>
<dbReference type="Proteomes" id="UP001432027">
    <property type="component" value="Unassembled WGS sequence"/>
</dbReference>
<protein>
    <submittedName>
        <fullName evidence="2">Uncharacterized protein</fullName>
    </submittedName>
</protein>
<name>A0AAV5T1J1_9BILA</name>
<gene>
    <name evidence="2" type="ORF">PENTCL1PPCAC_8380</name>
</gene>
<evidence type="ECO:0000313" key="3">
    <source>
        <dbReference type="Proteomes" id="UP001432027"/>
    </source>
</evidence>
<comment type="caution">
    <text evidence="2">The sequence shown here is derived from an EMBL/GenBank/DDBJ whole genome shotgun (WGS) entry which is preliminary data.</text>
</comment>
<accession>A0AAV5T1J1</accession>